<protein>
    <submittedName>
        <fullName evidence="1">Uncharacterized protein</fullName>
    </submittedName>
</protein>
<dbReference type="EMBL" id="UGQS01000001">
    <property type="protein sequence ID" value="STZ75543.1"/>
    <property type="molecule type" value="Genomic_DNA"/>
</dbReference>
<evidence type="ECO:0000313" key="1">
    <source>
        <dbReference type="EMBL" id="STZ75543.1"/>
    </source>
</evidence>
<evidence type="ECO:0000313" key="2">
    <source>
        <dbReference type="Proteomes" id="UP000254651"/>
    </source>
</evidence>
<keyword evidence="2" id="KW-1185">Reference proteome</keyword>
<proteinExistence type="predicted"/>
<organism evidence="1 2">
    <name type="scientific">Bergeriella denitrificans</name>
    <name type="common">Neisseria denitrificans</name>
    <dbReference type="NCBI Taxonomy" id="494"/>
    <lineage>
        <taxon>Bacteria</taxon>
        <taxon>Pseudomonadati</taxon>
        <taxon>Pseudomonadota</taxon>
        <taxon>Betaproteobacteria</taxon>
        <taxon>Neisseriales</taxon>
        <taxon>Neisseriaceae</taxon>
        <taxon>Bergeriella</taxon>
    </lineage>
</organism>
<accession>A0A378UFL5</accession>
<dbReference type="Proteomes" id="UP000254651">
    <property type="component" value="Unassembled WGS sequence"/>
</dbReference>
<dbReference type="RefSeq" id="WP_066076000.1">
    <property type="nucleotide sequence ID" value="NZ_CP181246.1"/>
</dbReference>
<sequence>MAQQTYTLTFSDDDLKHLDIAYFTLNYLAGTGADLDLIQGGLAALTETACQHLEHLYGAMYTAACEAHCRPGQTGGSAKAA</sequence>
<gene>
    <name evidence="1" type="ORF">NCTC10295_00284</name>
</gene>
<dbReference type="AlphaFoldDB" id="A0A378UFL5"/>
<reference evidence="1 2" key="1">
    <citation type="submission" date="2018-06" db="EMBL/GenBank/DDBJ databases">
        <authorList>
            <consortium name="Pathogen Informatics"/>
            <person name="Doyle S."/>
        </authorList>
    </citation>
    <scope>NUCLEOTIDE SEQUENCE [LARGE SCALE GENOMIC DNA]</scope>
    <source>
        <strain evidence="1 2">NCTC10295</strain>
    </source>
</reference>
<name>A0A378UFL5_BERDE</name>